<dbReference type="PROSITE" id="PS50216">
    <property type="entry name" value="DHHC"/>
    <property type="match status" value="1"/>
</dbReference>
<comment type="domain">
    <text evidence="10">The DHHC domain is required for palmitoyltransferase activity.</text>
</comment>
<evidence type="ECO:0000256" key="3">
    <source>
        <dbReference type="ARBA" id="ARBA00022692"/>
    </source>
</evidence>
<keyword evidence="5 10" id="KW-0472">Membrane</keyword>
<comment type="subcellular location">
    <subcellularLocation>
        <location evidence="1">Membrane</location>
        <topology evidence="1">Multi-pass membrane protein</topology>
    </subcellularLocation>
</comment>
<comment type="catalytic activity">
    <reaction evidence="9 10">
        <text>L-cysteinyl-[protein] + hexadecanoyl-CoA = S-hexadecanoyl-L-cysteinyl-[protein] + CoA</text>
        <dbReference type="Rhea" id="RHEA:36683"/>
        <dbReference type="Rhea" id="RHEA-COMP:10131"/>
        <dbReference type="Rhea" id="RHEA-COMP:11032"/>
        <dbReference type="ChEBI" id="CHEBI:29950"/>
        <dbReference type="ChEBI" id="CHEBI:57287"/>
        <dbReference type="ChEBI" id="CHEBI:57379"/>
        <dbReference type="ChEBI" id="CHEBI:74151"/>
        <dbReference type="EC" id="2.3.1.225"/>
    </reaction>
</comment>
<sequence>MLGSRLVFRCFKACERLGDRITGAAGPFFVAFAVILTGLGSACFFTILLPTLSYPFLTTPICILIALNMHGHYFLVTRVPPGFVNPDHRSTPPPQGRGGSSKEARKYVLHLLSTCRMLTRTSARTIVGYATAASSNTTTIVLVRLAFCHFHLSHSYPGINQCVGLHNERHFVLFMAYLVIGCVAFCYAGWETVLRALGFGDRDWMHWDHTIPSTIFLLIYILAAVMSLAVGIMVGFHLRTVANGETTVESQDNDVYRKMAKSRAEAFVNSYDLGSGLRNIALFFNVAIGKHSPSPAPYPLYSLFLPMRIQPYTDGWSWARRDGYEQGHAGVRRGEELTDDDEEFPGSEP</sequence>
<name>A0A8H6S4T9_9AGAR</name>
<dbReference type="OrthoDB" id="9909019at2759"/>
<protein>
    <recommendedName>
        <fullName evidence="10">Palmitoyltransferase</fullName>
        <ecNumber evidence="10">2.3.1.225</ecNumber>
    </recommendedName>
</protein>
<evidence type="ECO:0000256" key="5">
    <source>
        <dbReference type="ARBA" id="ARBA00023136"/>
    </source>
</evidence>
<evidence type="ECO:0000256" key="1">
    <source>
        <dbReference type="ARBA" id="ARBA00004141"/>
    </source>
</evidence>
<feature type="transmembrane region" description="Helical" evidence="10">
    <location>
        <begin position="21"/>
        <end position="48"/>
    </location>
</feature>
<comment type="similarity">
    <text evidence="10">Belongs to the DHHC palmitoyltransferase family.</text>
</comment>
<feature type="compositionally biased region" description="Acidic residues" evidence="11">
    <location>
        <begin position="337"/>
        <end position="349"/>
    </location>
</feature>
<feature type="region of interest" description="Disordered" evidence="11">
    <location>
        <begin position="329"/>
        <end position="349"/>
    </location>
</feature>
<dbReference type="PANTHER" id="PTHR12246">
    <property type="entry name" value="PALMITOYLTRANSFERASE ZDHHC16"/>
    <property type="match status" value="1"/>
</dbReference>
<evidence type="ECO:0000256" key="2">
    <source>
        <dbReference type="ARBA" id="ARBA00022679"/>
    </source>
</evidence>
<dbReference type="GeneID" id="59351757"/>
<reference evidence="13" key="1">
    <citation type="submission" date="2020-05" db="EMBL/GenBank/DDBJ databases">
        <title>Mycena genomes resolve the evolution of fungal bioluminescence.</title>
        <authorList>
            <person name="Tsai I.J."/>
        </authorList>
    </citation>
    <scope>NUCLEOTIDE SEQUENCE</scope>
    <source>
        <strain evidence="13">171206Taipei</strain>
    </source>
</reference>
<feature type="transmembrane region" description="Helical" evidence="10">
    <location>
        <begin position="210"/>
        <end position="236"/>
    </location>
</feature>
<keyword evidence="8 10" id="KW-0012">Acyltransferase</keyword>
<evidence type="ECO:0000256" key="6">
    <source>
        <dbReference type="ARBA" id="ARBA00023139"/>
    </source>
</evidence>
<evidence type="ECO:0000313" key="13">
    <source>
        <dbReference type="EMBL" id="KAF7291325.1"/>
    </source>
</evidence>
<evidence type="ECO:0000256" key="11">
    <source>
        <dbReference type="SAM" id="MobiDB-lite"/>
    </source>
</evidence>
<accession>A0A8H6S4T9</accession>
<evidence type="ECO:0000256" key="10">
    <source>
        <dbReference type="RuleBase" id="RU079119"/>
    </source>
</evidence>
<evidence type="ECO:0000256" key="9">
    <source>
        <dbReference type="ARBA" id="ARBA00048048"/>
    </source>
</evidence>
<dbReference type="RefSeq" id="XP_037214447.1">
    <property type="nucleotide sequence ID" value="XM_037369241.1"/>
</dbReference>
<dbReference type="EC" id="2.3.1.225" evidence="10"/>
<evidence type="ECO:0000256" key="7">
    <source>
        <dbReference type="ARBA" id="ARBA00023288"/>
    </source>
</evidence>
<gene>
    <name evidence="13" type="ORF">MIND_01277000</name>
</gene>
<evidence type="ECO:0000259" key="12">
    <source>
        <dbReference type="Pfam" id="PF01529"/>
    </source>
</evidence>
<keyword evidence="14" id="KW-1185">Reference proteome</keyword>
<dbReference type="GO" id="GO:0016020">
    <property type="term" value="C:membrane"/>
    <property type="evidence" value="ECO:0007669"/>
    <property type="project" value="UniProtKB-SubCell"/>
</dbReference>
<dbReference type="InterPro" id="IPR001594">
    <property type="entry name" value="Palmitoyltrfase_DHHC"/>
</dbReference>
<dbReference type="EMBL" id="JACAZF010000013">
    <property type="protein sequence ID" value="KAF7291325.1"/>
    <property type="molecule type" value="Genomic_DNA"/>
</dbReference>
<organism evidence="13 14">
    <name type="scientific">Mycena indigotica</name>
    <dbReference type="NCBI Taxonomy" id="2126181"/>
    <lineage>
        <taxon>Eukaryota</taxon>
        <taxon>Fungi</taxon>
        <taxon>Dikarya</taxon>
        <taxon>Basidiomycota</taxon>
        <taxon>Agaricomycotina</taxon>
        <taxon>Agaricomycetes</taxon>
        <taxon>Agaricomycetidae</taxon>
        <taxon>Agaricales</taxon>
        <taxon>Marasmiineae</taxon>
        <taxon>Mycenaceae</taxon>
        <taxon>Mycena</taxon>
    </lineage>
</organism>
<keyword evidence="4 10" id="KW-1133">Transmembrane helix</keyword>
<dbReference type="Proteomes" id="UP000636479">
    <property type="component" value="Unassembled WGS sequence"/>
</dbReference>
<evidence type="ECO:0000256" key="4">
    <source>
        <dbReference type="ARBA" id="ARBA00022989"/>
    </source>
</evidence>
<feature type="transmembrane region" description="Helical" evidence="10">
    <location>
        <begin position="171"/>
        <end position="190"/>
    </location>
</feature>
<evidence type="ECO:0000256" key="8">
    <source>
        <dbReference type="ARBA" id="ARBA00023315"/>
    </source>
</evidence>
<feature type="domain" description="Palmitoyltransferase DHHC" evidence="12">
    <location>
        <begin position="154"/>
        <end position="251"/>
    </location>
</feature>
<keyword evidence="7" id="KW-0449">Lipoprotein</keyword>
<keyword evidence="2 10" id="KW-0808">Transferase</keyword>
<dbReference type="AlphaFoldDB" id="A0A8H6S4T9"/>
<keyword evidence="3 10" id="KW-0812">Transmembrane</keyword>
<dbReference type="Pfam" id="PF01529">
    <property type="entry name" value="DHHC"/>
    <property type="match status" value="1"/>
</dbReference>
<proteinExistence type="inferred from homology"/>
<dbReference type="InterPro" id="IPR039859">
    <property type="entry name" value="PFA4/ZDH16/20/ERF2-like"/>
</dbReference>
<comment type="caution">
    <text evidence="13">The sequence shown here is derived from an EMBL/GenBank/DDBJ whole genome shotgun (WGS) entry which is preliminary data.</text>
</comment>
<keyword evidence="6" id="KW-0564">Palmitate</keyword>
<dbReference type="GO" id="GO:0019706">
    <property type="term" value="F:protein-cysteine S-palmitoyltransferase activity"/>
    <property type="evidence" value="ECO:0007669"/>
    <property type="project" value="UniProtKB-EC"/>
</dbReference>
<feature type="transmembrane region" description="Helical" evidence="10">
    <location>
        <begin position="54"/>
        <end position="76"/>
    </location>
</feature>
<evidence type="ECO:0000313" key="14">
    <source>
        <dbReference type="Proteomes" id="UP000636479"/>
    </source>
</evidence>